<dbReference type="Pfam" id="PF00355">
    <property type="entry name" value="Rieske"/>
    <property type="match status" value="1"/>
</dbReference>
<keyword evidence="9" id="KW-0520">NAD</keyword>
<dbReference type="Pfam" id="PF00848">
    <property type="entry name" value="Ring_hydroxyl_A"/>
    <property type="match status" value="1"/>
</dbReference>
<dbReference type="InterPro" id="IPR036922">
    <property type="entry name" value="Rieske_2Fe-2S_sf"/>
</dbReference>
<dbReference type="GO" id="GO:0051213">
    <property type="term" value="F:dioxygenase activity"/>
    <property type="evidence" value="ECO:0007669"/>
    <property type="project" value="UniProtKB-KW"/>
</dbReference>
<feature type="domain" description="Rieske" evidence="11">
    <location>
        <begin position="40"/>
        <end position="152"/>
    </location>
</feature>
<protein>
    <submittedName>
        <fullName evidence="12">Aromatic ring-hydroxylating dioxygenase subunit alpha</fullName>
    </submittedName>
</protein>
<comment type="caution">
    <text evidence="12">The sequence shown here is derived from an EMBL/GenBank/DDBJ whole genome shotgun (WGS) entry which is preliminary data.</text>
</comment>
<dbReference type="EMBL" id="JASSVS010000012">
    <property type="protein sequence ID" value="MDL0433245.1"/>
    <property type="molecule type" value="Genomic_DNA"/>
</dbReference>
<dbReference type="Proteomes" id="UP001227964">
    <property type="component" value="Unassembled WGS sequence"/>
</dbReference>
<dbReference type="SUPFAM" id="SSF50022">
    <property type="entry name" value="ISP domain"/>
    <property type="match status" value="1"/>
</dbReference>
<dbReference type="InterPro" id="IPR015879">
    <property type="entry name" value="Ring_hydroxy_dOase_asu_C_dom"/>
</dbReference>
<dbReference type="CDD" id="cd08879">
    <property type="entry name" value="RHO_alpha_C_AntDO-like"/>
    <property type="match status" value="1"/>
</dbReference>
<dbReference type="PROSITE" id="PS00570">
    <property type="entry name" value="RING_HYDROXYL_ALPHA"/>
    <property type="match status" value="1"/>
</dbReference>
<evidence type="ECO:0000256" key="6">
    <source>
        <dbReference type="ARBA" id="ARBA00023002"/>
    </source>
</evidence>
<sequence>MLSTTELQGLVKPDRVHRRLYQDPEIFELEMERIFGRAWLYVGHESQVPEKGDFITTDLARQPVVMVRDRADGEVHVLYNRCGHRGAVVCNQPCGNVRLFRCCYHGWSFKTSGKLAAVPLEAGYGEDFDKTDPQFGMVPLPRVANYGGFIFASLSDSGPDLKTYLGPMLRTIDDILNLAPDGEVQVSGGVHRYVFDGNWKAQVENINDLYHPPFSHASTTKEDGRQFQRQGSNTGAQLTDEDGNPISFWDETGIRAFDNGHGYCGKLPDSGSGSGPVFEAYLKALEGRHGPERAKEVLDVPWHNAIFYPNLCIQSMAQHIRVIRPISVDRTEVNVYPILLKGAPQEYNQQIIRYLNITHAPASLIQTDDLEAFRRIQSGLKTQGAEWVMLARYFGKDVPTDEGQKGMGTSELEMRNQYKAWADYMTQPQPRSNSHAS</sequence>
<evidence type="ECO:0000256" key="5">
    <source>
        <dbReference type="ARBA" id="ARBA00022964"/>
    </source>
</evidence>
<dbReference type="RefSeq" id="WP_285392887.1">
    <property type="nucleotide sequence ID" value="NZ_JASSVS010000012.1"/>
</dbReference>
<dbReference type="Gene3D" id="3.90.380.10">
    <property type="entry name" value="Naphthalene 1,2-dioxygenase Alpha Subunit, Chain A, domain 1"/>
    <property type="match status" value="1"/>
</dbReference>
<dbReference type="Gene3D" id="2.102.10.10">
    <property type="entry name" value="Rieske [2Fe-2S] iron-sulphur domain"/>
    <property type="match status" value="1"/>
</dbReference>
<evidence type="ECO:0000256" key="9">
    <source>
        <dbReference type="ARBA" id="ARBA00023027"/>
    </source>
</evidence>
<evidence type="ECO:0000259" key="11">
    <source>
        <dbReference type="PROSITE" id="PS51296"/>
    </source>
</evidence>
<dbReference type="PROSITE" id="PS51296">
    <property type="entry name" value="RIESKE"/>
    <property type="match status" value="1"/>
</dbReference>
<comment type="similarity">
    <text evidence="1">Belongs to the bacterial ring-hydroxylating dioxygenase alpha subunit family.</text>
</comment>
<evidence type="ECO:0000256" key="10">
    <source>
        <dbReference type="SAM" id="MobiDB-lite"/>
    </source>
</evidence>
<dbReference type="InterPro" id="IPR001663">
    <property type="entry name" value="Rng_hydr_dOase-A"/>
</dbReference>
<evidence type="ECO:0000256" key="7">
    <source>
        <dbReference type="ARBA" id="ARBA00023004"/>
    </source>
</evidence>
<evidence type="ECO:0000256" key="8">
    <source>
        <dbReference type="ARBA" id="ARBA00023014"/>
    </source>
</evidence>
<gene>
    <name evidence="12" type="ORF">QPM17_19065</name>
</gene>
<dbReference type="InterPro" id="IPR017941">
    <property type="entry name" value="Rieske_2Fe-2S"/>
</dbReference>
<evidence type="ECO:0000256" key="4">
    <source>
        <dbReference type="ARBA" id="ARBA00022797"/>
    </source>
</evidence>
<evidence type="ECO:0000313" key="13">
    <source>
        <dbReference type="Proteomes" id="UP001227964"/>
    </source>
</evidence>
<keyword evidence="8" id="KW-0411">Iron-sulfur</keyword>
<evidence type="ECO:0000313" key="12">
    <source>
        <dbReference type="EMBL" id="MDL0433245.1"/>
    </source>
</evidence>
<keyword evidence="7" id="KW-0408">Iron</keyword>
<keyword evidence="2" id="KW-0001">2Fe-2S</keyword>
<keyword evidence="13" id="KW-1185">Reference proteome</keyword>
<reference evidence="12 13" key="1">
    <citation type="submission" date="2023-06" db="EMBL/GenBank/DDBJ databases">
        <title>Marinobacter azerbaijanicus a moderately halophilic, isolated from Urmia Lake in Azerbaijan region of Iran.</title>
        <authorList>
            <person name="Sanchez-Porro C."/>
            <person name="Aghdam E.M."/>
            <person name="Saheb S.M."/>
            <person name="Tarhriz V."/>
            <person name="Kazemi E."/>
            <person name="Ammozegar M.A."/>
            <person name="Ventosa A."/>
            <person name="Hejazi M.S."/>
        </authorList>
    </citation>
    <scope>NUCLEOTIDE SEQUENCE [LARGE SCALE GENOMIC DNA]</scope>
    <source>
        <strain evidence="12 13">TBZ242</strain>
    </source>
</reference>
<keyword evidence="6" id="KW-0560">Oxidoreductase</keyword>
<dbReference type="InterPro" id="IPR015881">
    <property type="entry name" value="ARHD_Rieske_2Fe_2S"/>
</dbReference>
<evidence type="ECO:0000256" key="3">
    <source>
        <dbReference type="ARBA" id="ARBA00022723"/>
    </source>
</evidence>
<dbReference type="PANTHER" id="PTHR43756">
    <property type="entry name" value="CHOLINE MONOOXYGENASE, CHLOROPLASTIC"/>
    <property type="match status" value="1"/>
</dbReference>
<dbReference type="PRINTS" id="PR00090">
    <property type="entry name" value="RNGDIOXGNASE"/>
</dbReference>
<accession>A0ABT7IHT7</accession>
<dbReference type="SUPFAM" id="SSF55961">
    <property type="entry name" value="Bet v1-like"/>
    <property type="match status" value="1"/>
</dbReference>
<evidence type="ECO:0000256" key="2">
    <source>
        <dbReference type="ARBA" id="ARBA00022714"/>
    </source>
</evidence>
<evidence type="ECO:0000256" key="1">
    <source>
        <dbReference type="ARBA" id="ARBA00008751"/>
    </source>
</evidence>
<feature type="region of interest" description="Disordered" evidence="10">
    <location>
        <begin position="217"/>
        <end position="243"/>
    </location>
</feature>
<proteinExistence type="inferred from homology"/>
<organism evidence="12 13">
    <name type="scientific">Marinobacter azerbaijanicus</name>
    <dbReference type="NCBI Taxonomy" id="3050455"/>
    <lineage>
        <taxon>Bacteria</taxon>
        <taxon>Pseudomonadati</taxon>
        <taxon>Pseudomonadota</taxon>
        <taxon>Gammaproteobacteria</taxon>
        <taxon>Pseudomonadales</taxon>
        <taxon>Marinobacteraceae</taxon>
        <taxon>Marinobacter</taxon>
    </lineage>
</organism>
<keyword evidence="5 12" id="KW-0223">Dioxygenase</keyword>
<name>A0ABT7IHT7_9GAMM</name>
<keyword evidence="3" id="KW-0479">Metal-binding</keyword>
<dbReference type="PANTHER" id="PTHR43756:SF1">
    <property type="entry name" value="3-PHENYLPROPIONATE_CINNAMIC ACID DIOXYGENASE SUBUNIT ALPHA"/>
    <property type="match status" value="1"/>
</dbReference>
<feature type="compositionally biased region" description="Polar residues" evidence="10">
    <location>
        <begin position="227"/>
        <end position="237"/>
    </location>
</feature>
<keyword evidence="4" id="KW-0058">Aromatic hydrocarbons catabolism</keyword>